<dbReference type="InterPro" id="IPR008949">
    <property type="entry name" value="Isoprenoid_synthase_dom_sf"/>
</dbReference>
<comment type="caution">
    <text evidence="2">The sequence shown here is derived from an EMBL/GenBank/DDBJ whole genome shotgun (WGS) entry which is preliminary data.</text>
</comment>
<dbReference type="PANTHER" id="PTHR11626:SF2">
    <property type="entry name" value="SQUALENE SYNTHASE"/>
    <property type="match status" value="1"/>
</dbReference>
<dbReference type="AlphaFoldDB" id="T0YC84"/>
<dbReference type="EMBL" id="AUZX01014159">
    <property type="protein sequence ID" value="EQD32871.1"/>
    <property type="molecule type" value="Genomic_DNA"/>
</dbReference>
<dbReference type="InterPro" id="IPR019845">
    <property type="entry name" value="Squalene/phytoene_synthase_CS"/>
</dbReference>
<evidence type="ECO:0000256" key="1">
    <source>
        <dbReference type="ARBA" id="ARBA00022679"/>
    </source>
</evidence>
<dbReference type="InterPro" id="IPR044844">
    <property type="entry name" value="Trans_IPPS_euk-type"/>
</dbReference>
<dbReference type="GO" id="GO:0045338">
    <property type="term" value="P:farnesyl diphosphate metabolic process"/>
    <property type="evidence" value="ECO:0007669"/>
    <property type="project" value="InterPro"/>
</dbReference>
<dbReference type="Gene3D" id="1.10.600.10">
    <property type="entry name" value="Farnesyl Diphosphate Synthase"/>
    <property type="match status" value="1"/>
</dbReference>
<gene>
    <name evidence="2" type="ORF">B1A_19190</name>
</gene>
<evidence type="ECO:0000313" key="2">
    <source>
        <dbReference type="EMBL" id="EQD32871.1"/>
    </source>
</evidence>
<dbReference type="InterPro" id="IPR002060">
    <property type="entry name" value="Squ/phyt_synthse"/>
</dbReference>
<feature type="non-terminal residue" evidence="2">
    <location>
        <position position="190"/>
    </location>
</feature>
<reference evidence="2" key="1">
    <citation type="submission" date="2013-08" db="EMBL/GenBank/DDBJ databases">
        <authorList>
            <person name="Mendez C."/>
            <person name="Richter M."/>
            <person name="Ferrer M."/>
            <person name="Sanchez J."/>
        </authorList>
    </citation>
    <scope>NUCLEOTIDE SEQUENCE</scope>
</reference>
<dbReference type="PROSITE" id="PS01044">
    <property type="entry name" value="SQUALEN_PHYTOEN_SYN_1"/>
    <property type="match status" value="1"/>
</dbReference>
<organism evidence="2">
    <name type="scientific">mine drainage metagenome</name>
    <dbReference type="NCBI Taxonomy" id="410659"/>
    <lineage>
        <taxon>unclassified sequences</taxon>
        <taxon>metagenomes</taxon>
        <taxon>ecological metagenomes</taxon>
    </lineage>
</organism>
<name>T0YC84_9ZZZZ</name>
<sequence>MLMSDLPDSDAAFQDQILPLVSRTFALTIPQLPAALCTPVTSAYLLCRIADTIEDEPRLSAADTHRFLRRFTAVVQGREDAQRFAADVVPHLSDSALAAERDLVANTARVMRVVARFEPRQRAAICRCIEVMAHGMHQFQQTASLRGLARATDLDAYCYYVAGIVGETLTELFCAYSGQIEHHHRRLYAL</sequence>
<accession>T0YC84</accession>
<reference evidence="2" key="2">
    <citation type="journal article" date="2014" name="ISME J.">
        <title>Microbial stratification in low pH oxic and suboxic macroscopic growths along an acid mine drainage.</title>
        <authorList>
            <person name="Mendez-Garcia C."/>
            <person name="Mesa V."/>
            <person name="Sprenger R.R."/>
            <person name="Richter M."/>
            <person name="Diez M.S."/>
            <person name="Solano J."/>
            <person name="Bargiela R."/>
            <person name="Golyshina O.V."/>
            <person name="Manteca A."/>
            <person name="Ramos J.L."/>
            <person name="Gallego J.R."/>
            <person name="Llorente I."/>
            <person name="Martins Dos Santos V.A."/>
            <person name="Jensen O.N."/>
            <person name="Pelaez A.I."/>
            <person name="Sanchez J."/>
            <person name="Ferrer M."/>
        </authorList>
    </citation>
    <scope>NUCLEOTIDE SEQUENCE</scope>
</reference>
<dbReference type="PANTHER" id="PTHR11626">
    <property type="entry name" value="FARNESYL-DIPHOSPHATE FARNESYLTRANSFERASE"/>
    <property type="match status" value="1"/>
</dbReference>
<dbReference type="SUPFAM" id="SSF48576">
    <property type="entry name" value="Terpenoid synthases"/>
    <property type="match status" value="1"/>
</dbReference>
<keyword evidence="1" id="KW-0808">Transferase</keyword>
<protein>
    <submittedName>
        <fullName evidence="2">Squalene/phytoene synthase</fullName>
    </submittedName>
</protein>
<dbReference type="Pfam" id="PF00494">
    <property type="entry name" value="SQS_PSY"/>
    <property type="match status" value="1"/>
</dbReference>
<dbReference type="GO" id="GO:0051996">
    <property type="term" value="F:squalene synthase [NAD(P)H] activity"/>
    <property type="evidence" value="ECO:0007669"/>
    <property type="project" value="InterPro"/>
</dbReference>
<proteinExistence type="predicted"/>